<dbReference type="PANTHER" id="PTHR15375:SF26">
    <property type="entry name" value="PROTEIN CHIFFON"/>
    <property type="match status" value="1"/>
</dbReference>
<dbReference type="EMBL" id="GL385395">
    <property type="protein sequence ID" value="EJT80124.1"/>
    <property type="molecule type" value="Genomic_DNA"/>
</dbReference>
<dbReference type="HOGENOM" id="CLU_017715_0_0_1"/>
<dbReference type="Pfam" id="PF07535">
    <property type="entry name" value="zf-DBF"/>
    <property type="match status" value="1"/>
</dbReference>
<dbReference type="GO" id="GO:0043539">
    <property type="term" value="F:protein serine/threonine kinase activator activity"/>
    <property type="evidence" value="ECO:0007669"/>
    <property type="project" value="TreeGrafter"/>
</dbReference>
<evidence type="ECO:0000256" key="1">
    <source>
        <dbReference type="ARBA" id="ARBA00022723"/>
    </source>
</evidence>
<dbReference type="AlphaFoldDB" id="J3NFT4"/>
<keyword evidence="1" id="KW-0479">Metal-binding</keyword>
<dbReference type="GO" id="GO:0008270">
    <property type="term" value="F:zinc ion binding"/>
    <property type="evidence" value="ECO:0007669"/>
    <property type="project" value="UniProtKB-KW"/>
</dbReference>
<dbReference type="Pfam" id="PF08630">
    <property type="entry name" value="Dfp1_Him1_M"/>
    <property type="match status" value="1"/>
</dbReference>
<sequence>MATVSLSVSPASFSAMSTRRVPLSNNPNVANSPLRGSHVSAAANSFGFSKQKRSYASAQREELYGQPPPAKKQMLGNVSTYRTTLRSPVKPRTVAHAASLQRASATERDRERERDRASQQASRAPKITEREIETIQKWVANQKAQFPRHVFYFESVPDDVRAKLARQLMALGAREEKFFSISITHVVTTRTIPPAPTAYKGAADANAAPQEHYEQPQTINPSLLSRTSDISNTKRKLFDTASTGRRAPIQLGDDVVRRPKVARNVDILERAREMGKKIWSLEKMHKVVNTILEPDPYRSAALGFGVRTAGGTQTKSVEEGSLLQLLNKERVSGPSDRDPTASTKEMHIFKGPHIYVYDIEEKQRPIMVREYAKVHDKNKGDWPQFRASANGRCPFIDDEPEKPSRKEHTRQATVNAAVESAPKLKPPVQISRPKPLTGKRTLAEMDEAGNRTANAVLAPTELFGLAKIIAPPTLDFNPTNAFTSTNCAKPARFLAGEPVASGLQASGVTSAIRSQMVSSTTGTLGAKTGVSKEVMGLQRKVLQKNDAVSQDPSSRRQNDLSVDSGSFLRSASMGNGRRRLDAIDESRAAKDDRHKRTNSVPSRLAPKPKKRDPKPGYCENCQDKFEDFEEHIQSRPHRKFAENDDNWTELDGLLQAIGRRPRRRSHRDFDSDSTEYQAYDE</sequence>
<evidence type="ECO:0000256" key="5">
    <source>
        <dbReference type="SAM" id="MobiDB-lite"/>
    </source>
</evidence>
<dbReference type="GO" id="GO:0003676">
    <property type="term" value="F:nucleic acid binding"/>
    <property type="evidence" value="ECO:0007669"/>
    <property type="project" value="InterPro"/>
</dbReference>
<dbReference type="SUPFAM" id="SSF52113">
    <property type="entry name" value="BRCT domain"/>
    <property type="match status" value="1"/>
</dbReference>
<feature type="compositionally biased region" description="Polar residues" evidence="5">
    <location>
        <begin position="559"/>
        <end position="573"/>
    </location>
</feature>
<dbReference type="PANTHER" id="PTHR15375">
    <property type="entry name" value="ACTIVATOR OF S-PHASE KINASE-RELATED"/>
    <property type="match status" value="1"/>
</dbReference>
<dbReference type="eggNOG" id="KOG4139">
    <property type="taxonomic scope" value="Eukaryota"/>
</dbReference>
<dbReference type="GeneID" id="20340586"/>
<evidence type="ECO:0000259" key="6">
    <source>
        <dbReference type="PROSITE" id="PS51265"/>
    </source>
</evidence>
<feature type="compositionally biased region" description="Basic and acidic residues" evidence="5">
    <location>
        <begin position="578"/>
        <end position="594"/>
    </location>
</feature>
<feature type="compositionally biased region" description="Polar residues" evidence="5">
    <location>
        <begin position="1"/>
        <end position="31"/>
    </location>
</feature>
<feature type="domain" description="DBF4-type" evidence="6">
    <location>
        <begin position="611"/>
        <end position="660"/>
    </location>
</feature>
<feature type="compositionally biased region" description="Polar residues" evidence="5">
    <location>
        <begin position="76"/>
        <end position="86"/>
    </location>
</feature>
<reference evidence="7" key="3">
    <citation type="submission" date="2010-09" db="EMBL/GenBank/DDBJ databases">
        <title>Annotation of Gaeumannomyces graminis var. tritici R3-111a-1.</title>
        <authorList>
            <consortium name="The Broad Institute Genome Sequencing Platform"/>
            <person name="Ma L.-J."/>
            <person name="Dead R."/>
            <person name="Young S.K."/>
            <person name="Zeng Q."/>
            <person name="Gargeya S."/>
            <person name="Fitzgerald M."/>
            <person name="Haas B."/>
            <person name="Abouelleil A."/>
            <person name="Alvarado L."/>
            <person name="Arachchi H.M."/>
            <person name="Berlin A."/>
            <person name="Brown A."/>
            <person name="Chapman S.B."/>
            <person name="Chen Z."/>
            <person name="Dunbar C."/>
            <person name="Freedman E."/>
            <person name="Gearin G."/>
            <person name="Gellesch M."/>
            <person name="Goldberg J."/>
            <person name="Griggs A."/>
            <person name="Gujja S."/>
            <person name="Heiman D."/>
            <person name="Howarth C."/>
            <person name="Larson L."/>
            <person name="Lui A."/>
            <person name="MacDonald P.J.P."/>
            <person name="Mehta T."/>
            <person name="Montmayeur A."/>
            <person name="Murphy C."/>
            <person name="Neiman D."/>
            <person name="Pearson M."/>
            <person name="Priest M."/>
            <person name="Roberts A."/>
            <person name="Saif S."/>
            <person name="Shea T."/>
            <person name="Shenoy N."/>
            <person name="Sisk P."/>
            <person name="Stolte C."/>
            <person name="Sykes S."/>
            <person name="Yandava C."/>
            <person name="Wortman J."/>
            <person name="Nusbaum C."/>
            <person name="Birren B."/>
        </authorList>
    </citation>
    <scope>NUCLEOTIDE SEQUENCE</scope>
    <source>
        <strain evidence="7">R3-111a-1</strain>
    </source>
</reference>
<protein>
    <submittedName>
        <fullName evidence="7">Hsk1-interacting molecule 1</fullName>
    </submittedName>
</protein>
<evidence type="ECO:0000256" key="2">
    <source>
        <dbReference type="ARBA" id="ARBA00022771"/>
    </source>
</evidence>
<dbReference type="GO" id="GO:0031431">
    <property type="term" value="C:Dbf4-dependent protein kinase complex"/>
    <property type="evidence" value="ECO:0007669"/>
    <property type="project" value="TreeGrafter"/>
</dbReference>
<keyword evidence="3" id="KW-0862">Zinc</keyword>
<evidence type="ECO:0000313" key="7">
    <source>
        <dbReference type="EMBL" id="EJT80124.1"/>
    </source>
</evidence>
<dbReference type="InterPro" id="IPR036420">
    <property type="entry name" value="BRCT_dom_sf"/>
</dbReference>
<dbReference type="SMART" id="SM00586">
    <property type="entry name" value="ZnF_DBF"/>
    <property type="match status" value="1"/>
</dbReference>
<feature type="region of interest" description="Disordered" evidence="5">
    <location>
        <begin position="382"/>
        <end position="409"/>
    </location>
</feature>
<feature type="region of interest" description="Disordered" evidence="5">
    <location>
        <begin position="543"/>
        <end position="617"/>
    </location>
</feature>
<accession>J3NFT4</accession>
<dbReference type="EnsemblFungi" id="EJT80124">
    <property type="protein sequence ID" value="EJT80124"/>
    <property type="gene ID" value="GGTG_00128"/>
</dbReference>
<dbReference type="FunCoup" id="J3NFT4">
    <property type="interactions" value="129"/>
</dbReference>
<evidence type="ECO:0000256" key="3">
    <source>
        <dbReference type="ARBA" id="ARBA00022833"/>
    </source>
</evidence>
<organism evidence="7">
    <name type="scientific">Gaeumannomyces tritici (strain R3-111a-1)</name>
    <name type="common">Wheat and barley take-all root rot fungus</name>
    <name type="synonym">Gaeumannomyces graminis var. tritici</name>
    <dbReference type="NCBI Taxonomy" id="644352"/>
    <lineage>
        <taxon>Eukaryota</taxon>
        <taxon>Fungi</taxon>
        <taxon>Dikarya</taxon>
        <taxon>Ascomycota</taxon>
        <taxon>Pezizomycotina</taxon>
        <taxon>Sordariomycetes</taxon>
        <taxon>Sordariomycetidae</taxon>
        <taxon>Magnaporthales</taxon>
        <taxon>Magnaporthaceae</taxon>
        <taxon>Gaeumannomyces</taxon>
    </lineage>
</organism>
<dbReference type="PROSITE" id="PS51265">
    <property type="entry name" value="ZF_DBF4"/>
    <property type="match status" value="1"/>
</dbReference>
<dbReference type="STRING" id="644352.J3NFT4"/>
<keyword evidence="9" id="KW-1185">Reference proteome</keyword>
<dbReference type="GO" id="GO:1901987">
    <property type="term" value="P:regulation of cell cycle phase transition"/>
    <property type="evidence" value="ECO:0007669"/>
    <property type="project" value="TreeGrafter"/>
</dbReference>
<feature type="compositionally biased region" description="Basic and acidic residues" evidence="5">
    <location>
        <begin position="105"/>
        <end position="117"/>
    </location>
</feature>
<dbReference type="RefSeq" id="XP_009216133.1">
    <property type="nucleotide sequence ID" value="XM_009217869.1"/>
</dbReference>
<dbReference type="OrthoDB" id="21380at2759"/>
<dbReference type="GO" id="GO:0010571">
    <property type="term" value="P:positive regulation of nuclear cell cycle DNA replication"/>
    <property type="evidence" value="ECO:0007669"/>
    <property type="project" value="TreeGrafter"/>
</dbReference>
<dbReference type="InterPro" id="IPR038545">
    <property type="entry name" value="Znf_DBF_sf"/>
</dbReference>
<dbReference type="Proteomes" id="UP000006039">
    <property type="component" value="Unassembled WGS sequence"/>
</dbReference>
<dbReference type="VEuPathDB" id="FungiDB:GGTG_00128"/>
<reference evidence="8" key="4">
    <citation type="journal article" date="2015" name="G3 (Bethesda)">
        <title>Genome sequences of three phytopathogenic species of the Magnaporthaceae family of fungi.</title>
        <authorList>
            <person name="Okagaki L.H."/>
            <person name="Nunes C.C."/>
            <person name="Sailsbery J."/>
            <person name="Clay B."/>
            <person name="Brown D."/>
            <person name="John T."/>
            <person name="Oh Y."/>
            <person name="Young N."/>
            <person name="Fitzgerald M."/>
            <person name="Haas B.J."/>
            <person name="Zeng Q."/>
            <person name="Young S."/>
            <person name="Adiconis X."/>
            <person name="Fan L."/>
            <person name="Levin J.Z."/>
            <person name="Mitchell T.K."/>
            <person name="Okubara P.A."/>
            <person name="Farman M.L."/>
            <person name="Kohn L.M."/>
            <person name="Birren B."/>
            <person name="Ma L.-J."/>
            <person name="Dean R.A."/>
        </authorList>
    </citation>
    <scope>NUCLEOTIDE SEQUENCE</scope>
    <source>
        <strain evidence="8">R3-111a-1</strain>
    </source>
</reference>
<dbReference type="InterPro" id="IPR006572">
    <property type="entry name" value="Znf_DBF"/>
</dbReference>
<dbReference type="Pfam" id="PF22437">
    <property type="entry name" value="DBF4_BRCT"/>
    <property type="match status" value="1"/>
</dbReference>
<evidence type="ECO:0000313" key="8">
    <source>
        <dbReference type="EnsemblFungi" id="EJT80124"/>
    </source>
</evidence>
<evidence type="ECO:0000313" key="9">
    <source>
        <dbReference type="Proteomes" id="UP000006039"/>
    </source>
</evidence>
<dbReference type="FunFam" id="6.10.250.3410:FF:000001">
    <property type="entry name" value="Protein DBF4 homolog A"/>
    <property type="match status" value="1"/>
</dbReference>
<feature type="region of interest" description="Disordered" evidence="5">
    <location>
        <begin position="1"/>
        <end position="36"/>
    </location>
</feature>
<proteinExistence type="predicted"/>
<dbReference type="InterPro" id="IPR013939">
    <property type="entry name" value="Regulatory_Dfp1/Him1"/>
</dbReference>
<keyword evidence="2 4" id="KW-0863">Zinc-finger</keyword>
<reference evidence="7" key="2">
    <citation type="submission" date="2010-07" db="EMBL/GenBank/DDBJ databases">
        <authorList>
            <consortium name="The Broad Institute Genome Sequencing Platform"/>
            <consortium name="Broad Institute Genome Sequencing Center for Infectious Disease"/>
            <person name="Ma L.-J."/>
            <person name="Dead R."/>
            <person name="Young S."/>
            <person name="Zeng Q."/>
            <person name="Koehrsen M."/>
            <person name="Alvarado L."/>
            <person name="Berlin A."/>
            <person name="Chapman S.B."/>
            <person name="Chen Z."/>
            <person name="Freedman E."/>
            <person name="Gellesch M."/>
            <person name="Goldberg J."/>
            <person name="Griggs A."/>
            <person name="Gujja S."/>
            <person name="Heilman E.R."/>
            <person name="Heiman D."/>
            <person name="Hepburn T."/>
            <person name="Howarth C."/>
            <person name="Jen D."/>
            <person name="Larson L."/>
            <person name="Mehta T."/>
            <person name="Neiman D."/>
            <person name="Pearson M."/>
            <person name="Roberts A."/>
            <person name="Saif S."/>
            <person name="Shea T."/>
            <person name="Shenoy N."/>
            <person name="Sisk P."/>
            <person name="Stolte C."/>
            <person name="Sykes S."/>
            <person name="Walk T."/>
            <person name="White J."/>
            <person name="Yandava C."/>
            <person name="Haas B."/>
            <person name="Nusbaum C."/>
            <person name="Birren B."/>
        </authorList>
    </citation>
    <scope>NUCLEOTIDE SEQUENCE</scope>
    <source>
        <strain evidence="7">R3-111a-1</strain>
    </source>
</reference>
<gene>
    <name evidence="8" type="primary">20340586</name>
    <name evidence="7" type="ORF">GGTG_00128</name>
</gene>
<feature type="region of interest" description="Disordered" evidence="5">
    <location>
        <begin position="659"/>
        <end position="681"/>
    </location>
</feature>
<feature type="region of interest" description="Disordered" evidence="5">
    <location>
        <begin position="57"/>
        <end position="128"/>
    </location>
</feature>
<name>J3NFT4_GAET3</name>
<evidence type="ECO:0000256" key="4">
    <source>
        <dbReference type="PROSITE-ProRule" id="PRU00600"/>
    </source>
</evidence>
<dbReference type="Gene3D" id="6.10.250.3410">
    <property type="entry name" value="DBF zinc finger"/>
    <property type="match status" value="1"/>
</dbReference>
<reference evidence="9" key="1">
    <citation type="submission" date="2010-07" db="EMBL/GenBank/DDBJ databases">
        <title>The genome sequence of Gaeumannomyces graminis var. tritici strain R3-111a-1.</title>
        <authorList>
            <consortium name="The Broad Institute Genome Sequencing Platform"/>
            <person name="Ma L.-J."/>
            <person name="Dead R."/>
            <person name="Young S."/>
            <person name="Zeng Q."/>
            <person name="Koehrsen M."/>
            <person name="Alvarado L."/>
            <person name="Berlin A."/>
            <person name="Chapman S.B."/>
            <person name="Chen Z."/>
            <person name="Freedman E."/>
            <person name="Gellesch M."/>
            <person name="Goldberg J."/>
            <person name="Griggs A."/>
            <person name="Gujja S."/>
            <person name="Heilman E.R."/>
            <person name="Heiman D."/>
            <person name="Hepburn T."/>
            <person name="Howarth C."/>
            <person name="Jen D."/>
            <person name="Larson L."/>
            <person name="Mehta T."/>
            <person name="Neiman D."/>
            <person name="Pearson M."/>
            <person name="Roberts A."/>
            <person name="Saif S."/>
            <person name="Shea T."/>
            <person name="Shenoy N."/>
            <person name="Sisk P."/>
            <person name="Stolte C."/>
            <person name="Sykes S."/>
            <person name="Walk T."/>
            <person name="White J."/>
            <person name="Yandava C."/>
            <person name="Haas B."/>
            <person name="Nusbaum C."/>
            <person name="Birren B."/>
        </authorList>
    </citation>
    <scope>NUCLEOTIDE SEQUENCE [LARGE SCALE GENOMIC DNA]</scope>
    <source>
        <strain evidence="9">R3-111a-1</strain>
    </source>
</reference>
<dbReference type="Gene3D" id="3.40.50.10190">
    <property type="entry name" value="BRCT domain"/>
    <property type="match status" value="1"/>
</dbReference>
<reference evidence="8" key="5">
    <citation type="submission" date="2018-04" db="UniProtKB">
        <authorList>
            <consortium name="EnsemblFungi"/>
        </authorList>
    </citation>
    <scope>IDENTIFICATION</scope>
    <source>
        <strain evidence="8">R3-111a-1</strain>
    </source>
</reference>
<dbReference type="InterPro" id="IPR055116">
    <property type="entry name" value="DBF4_BRCT"/>
</dbReference>
<dbReference type="InterPro" id="IPR051590">
    <property type="entry name" value="Replication_Regulatory_Kinase"/>
</dbReference>